<name>A0A917TBB7_9RHOB</name>
<reference evidence="2" key="2">
    <citation type="submission" date="2020-09" db="EMBL/GenBank/DDBJ databases">
        <authorList>
            <person name="Sun Q."/>
            <person name="Zhou Y."/>
        </authorList>
    </citation>
    <scope>NUCLEOTIDE SEQUENCE</scope>
    <source>
        <strain evidence="2">CGMCC 1.6293</strain>
    </source>
</reference>
<gene>
    <name evidence="2" type="ORF">GCM10011534_42470</name>
</gene>
<evidence type="ECO:0000313" key="3">
    <source>
        <dbReference type="Proteomes" id="UP000649829"/>
    </source>
</evidence>
<dbReference type="InterPro" id="IPR044855">
    <property type="entry name" value="CoA-Trfase_III_dom3_sf"/>
</dbReference>
<organism evidence="2 3">
    <name type="scientific">Pseudooceanicola nanhaiensis</name>
    <dbReference type="NCBI Taxonomy" id="375761"/>
    <lineage>
        <taxon>Bacteria</taxon>
        <taxon>Pseudomonadati</taxon>
        <taxon>Pseudomonadota</taxon>
        <taxon>Alphaproteobacteria</taxon>
        <taxon>Rhodobacterales</taxon>
        <taxon>Paracoccaceae</taxon>
        <taxon>Pseudooceanicola</taxon>
    </lineage>
</organism>
<sequence>MARLPLEGITVLDFTNMLAGPYCTRLLADLGALVLKVEPPAGDHNRARRPVREGHSSFFGHINAGKKSIVLDLKSKDGLGAALALAAQADVVIENWRPGVAKRLGVGYDAVARLRPDTIYCSISGFGQSGPKSMRPAYAPIIHAASGYDLAQMTYQGGTAEKPANSAIFIADVMGGLAGFGAIQTALFDRAVSGRGHYIDVALLDAMLNLLIFELQEEQAPSPAPLRTYQPLRTTDGFVVVAPTSQRNFETLAKVLDHPEWISDPRFVHTKIREEHWDILMRLIEEWTTERTSAACEDALLAAAVPCTRYLRVGEAMADPQVLARGSFSTVTDPAGSYLVPNAPFRFAGFDAPVSPDVPGLGADTASVLAGVGVSTETAQN</sequence>
<dbReference type="InterPro" id="IPR050483">
    <property type="entry name" value="CoA-transferase_III_domain"/>
</dbReference>
<keyword evidence="1 2" id="KW-0808">Transferase</keyword>
<dbReference type="PANTHER" id="PTHR48207:SF3">
    <property type="entry name" value="SUCCINATE--HYDROXYMETHYLGLUTARATE COA-TRANSFERASE"/>
    <property type="match status" value="1"/>
</dbReference>
<protein>
    <submittedName>
        <fullName evidence="2">CoA transferase</fullName>
    </submittedName>
</protein>
<dbReference type="GO" id="GO:0008410">
    <property type="term" value="F:CoA-transferase activity"/>
    <property type="evidence" value="ECO:0007669"/>
    <property type="project" value="TreeGrafter"/>
</dbReference>
<dbReference type="SUPFAM" id="SSF89796">
    <property type="entry name" value="CoA-transferase family III (CaiB/BaiF)"/>
    <property type="match status" value="1"/>
</dbReference>
<dbReference type="RefSeq" id="WP_211249944.1">
    <property type="nucleotide sequence ID" value="NZ_BMLF01000008.1"/>
</dbReference>
<dbReference type="PANTHER" id="PTHR48207">
    <property type="entry name" value="SUCCINATE--HYDROXYMETHYLGLUTARATE COA-TRANSFERASE"/>
    <property type="match status" value="1"/>
</dbReference>
<dbReference type="Gene3D" id="3.40.50.10540">
    <property type="entry name" value="Crotonobetainyl-coa:carnitine coa-transferase, domain 1"/>
    <property type="match status" value="1"/>
</dbReference>
<evidence type="ECO:0000313" key="2">
    <source>
        <dbReference type="EMBL" id="GGM16028.1"/>
    </source>
</evidence>
<dbReference type="EMBL" id="BMLF01000008">
    <property type="protein sequence ID" value="GGM16028.1"/>
    <property type="molecule type" value="Genomic_DNA"/>
</dbReference>
<keyword evidence="3" id="KW-1185">Reference proteome</keyword>
<proteinExistence type="predicted"/>
<dbReference type="InterPro" id="IPR003673">
    <property type="entry name" value="CoA-Trfase_fam_III"/>
</dbReference>
<dbReference type="Gene3D" id="3.30.1540.10">
    <property type="entry name" value="formyl-coa transferase, domain 3"/>
    <property type="match status" value="1"/>
</dbReference>
<evidence type="ECO:0000256" key="1">
    <source>
        <dbReference type="ARBA" id="ARBA00022679"/>
    </source>
</evidence>
<accession>A0A917TBB7</accession>
<dbReference type="Proteomes" id="UP000649829">
    <property type="component" value="Unassembled WGS sequence"/>
</dbReference>
<dbReference type="Pfam" id="PF02515">
    <property type="entry name" value="CoA_transf_3"/>
    <property type="match status" value="1"/>
</dbReference>
<dbReference type="InterPro" id="IPR023606">
    <property type="entry name" value="CoA-Trfase_III_dom_1_sf"/>
</dbReference>
<comment type="caution">
    <text evidence="2">The sequence shown here is derived from an EMBL/GenBank/DDBJ whole genome shotgun (WGS) entry which is preliminary data.</text>
</comment>
<dbReference type="AlphaFoldDB" id="A0A917TBB7"/>
<reference evidence="2" key="1">
    <citation type="journal article" date="2014" name="Int. J. Syst. Evol. Microbiol.">
        <title>Complete genome sequence of Corynebacterium casei LMG S-19264T (=DSM 44701T), isolated from a smear-ripened cheese.</title>
        <authorList>
            <consortium name="US DOE Joint Genome Institute (JGI-PGF)"/>
            <person name="Walter F."/>
            <person name="Albersmeier A."/>
            <person name="Kalinowski J."/>
            <person name="Ruckert C."/>
        </authorList>
    </citation>
    <scope>NUCLEOTIDE SEQUENCE</scope>
    <source>
        <strain evidence="2">CGMCC 1.6293</strain>
    </source>
</reference>